<evidence type="ECO:0000256" key="1">
    <source>
        <dbReference type="SAM" id="Coils"/>
    </source>
</evidence>
<gene>
    <name evidence="3" type="ORF">HXX76_008280</name>
</gene>
<evidence type="ECO:0000313" key="4">
    <source>
        <dbReference type="Proteomes" id="UP000650467"/>
    </source>
</evidence>
<sequence length="312" mass="32875">MDANLLQQREQLRTALSAYGADVKRFQDIDLDKLWNSRYCSVDALQEATREGLTAAELPPGLVDHISVRKGRVTSATGLGTEGAAAAGSLPATAGNNAISSAPGPAHQGGQQVGASAAPIADAQPPVTMAALMEAMERQAATMTTTVKEALEGQAATMTTTVKEALEGQAATLERQAATLERQAATMTTTVKEALEGQAATLERQAATLERQAATMTTTVKEALEGQAATLERQAATLERQAATLERQAATMTTTVKEALEGQAATLEATLKGALPDNRAARRFPVSTVDWNQLERDWAVYLTEVPTKTKVS</sequence>
<keyword evidence="1" id="KW-0175">Coiled coil</keyword>
<dbReference type="Proteomes" id="UP000650467">
    <property type="component" value="Unassembled WGS sequence"/>
</dbReference>
<protein>
    <submittedName>
        <fullName evidence="3">Uncharacterized protein</fullName>
    </submittedName>
</protein>
<evidence type="ECO:0000256" key="2">
    <source>
        <dbReference type="SAM" id="MobiDB-lite"/>
    </source>
</evidence>
<proteinExistence type="predicted"/>
<keyword evidence="4" id="KW-1185">Reference proteome</keyword>
<feature type="region of interest" description="Disordered" evidence="2">
    <location>
        <begin position="96"/>
        <end position="117"/>
    </location>
</feature>
<name>A0A835SVN2_CHLIN</name>
<evidence type="ECO:0000313" key="3">
    <source>
        <dbReference type="EMBL" id="KAG2433928.1"/>
    </source>
</evidence>
<dbReference type="AlphaFoldDB" id="A0A835SVN2"/>
<dbReference type="Gene3D" id="1.20.5.170">
    <property type="match status" value="1"/>
</dbReference>
<dbReference type="OrthoDB" id="536933at2759"/>
<organism evidence="3 4">
    <name type="scientific">Chlamydomonas incerta</name>
    <dbReference type="NCBI Taxonomy" id="51695"/>
    <lineage>
        <taxon>Eukaryota</taxon>
        <taxon>Viridiplantae</taxon>
        <taxon>Chlorophyta</taxon>
        <taxon>core chlorophytes</taxon>
        <taxon>Chlorophyceae</taxon>
        <taxon>CS clade</taxon>
        <taxon>Chlamydomonadales</taxon>
        <taxon>Chlamydomonadaceae</taxon>
        <taxon>Chlamydomonas</taxon>
    </lineage>
</organism>
<dbReference type="EMBL" id="JAEHOC010000018">
    <property type="protein sequence ID" value="KAG2433928.1"/>
    <property type="molecule type" value="Genomic_DNA"/>
</dbReference>
<reference evidence="3" key="1">
    <citation type="journal article" date="2020" name="bioRxiv">
        <title>Comparative genomics of Chlamydomonas.</title>
        <authorList>
            <person name="Craig R.J."/>
            <person name="Hasan A.R."/>
            <person name="Ness R.W."/>
            <person name="Keightley P.D."/>
        </authorList>
    </citation>
    <scope>NUCLEOTIDE SEQUENCE</scope>
    <source>
        <strain evidence="3">SAG 7.73</strain>
    </source>
</reference>
<comment type="caution">
    <text evidence="3">The sequence shown here is derived from an EMBL/GenBank/DDBJ whole genome shotgun (WGS) entry which is preliminary data.</text>
</comment>
<feature type="coiled-coil region" evidence="1">
    <location>
        <begin position="163"/>
        <end position="255"/>
    </location>
</feature>
<accession>A0A835SVN2</accession>